<dbReference type="InterPro" id="IPR045196">
    <property type="entry name" value="IF2/IF5"/>
</dbReference>
<dbReference type="InterPro" id="IPR016024">
    <property type="entry name" value="ARM-type_fold"/>
</dbReference>
<dbReference type="Proteomes" id="UP000288716">
    <property type="component" value="Unassembled WGS sequence"/>
</dbReference>
<dbReference type="SMART" id="SM00653">
    <property type="entry name" value="eIF2B_5"/>
    <property type="match status" value="1"/>
</dbReference>
<dbReference type="PANTHER" id="PTHR23001:SF7">
    <property type="entry name" value="EUKARYOTIC TRANSLATION INITIATION FACTOR 5"/>
    <property type="match status" value="1"/>
</dbReference>
<sequence length="454" mass="51042">MASVNVNRSLSDQFYRYKMPKIIAKVEGKGNGIKTVIVNMVEIAKALNRPPMYPTKYFGCVLGAQVNCDLKNERYIVNGAHESNKLQDLLDGFIQKYVLCSSCGNPETVLGVLQKKSVITTSCKACGFSGTLNNRDKLTTYILKYPPTSGGPSSVGPSLQSGKKSKRKQKEGKGKDDKKTQNGDSGNGVQGESGDEDVVDGGADNKDDDDWCEDTTADAVAKRMEELSAGAKGLMLNDDLEKSAEERLQMFFEFLNKKKETNETSFDIAIQKDIVAEAERLDIRDKAVLVLCELLFDEKIIQQIKIHRLLFLRFTADNPKAQKYVLRGFEQIVKLHRTVLMARVSHILKAFYDTDIIDEKVIIDWGTKVYKKGVGKEVAEEIHEKAAPFLTWLKEAEEEESDSGEEEEEIEVIYDDRMRGHEIQVREEKIEQPKPVVVQNNVKKDEEDIDIDAI</sequence>
<feature type="compositionally biased region" description="Low complexity" evidence="7">
    <location>
        <begin position="146"/>
        <end position="162"/>
    </location>
</feature>
<evidence type="ECO:0000256" key="3">
    <source>
        <dbReference type="ARBA" id="ARBA00022540"/>
    </source>
</evidence>
<gene>
    <name evidence="9" type="ORF">B4U80_08666</name>
</gene>
<dbReference type="Gene3D" id="1.25.40.180">
    <property type="match status" value="1"/>
</dbReference>
<dbReference type="PANTHER" id="PTHR23001">
    <property type="entry name" value="EUKARYOTIC TRANSLATION INITIATION FACTOR"/>
    <property type="match status" value="1"/>
</dbReference>
<dbReference type="AlphaFoldDB" id="A0A443SMU1"/>
<evidence type="ECO:0000313" key="10">
    <source>
        <dbReference type="Proteomes" id="UP000288716"/>
    </source>
</evidence>
<dbReference type="Gene3D" id="2.20.25.350">
    <property type="match status" value="1"/>
</dbReference>
<dbReference type="InterPro" id="IPR003307">
    <property type="entry name" value="W2_domain"/>
</dbReference>
<dbReference type="InterPro" id="IPR016190">
    <property type="entry name" value="Transl_init_fac_IF2/IF5_Zn-bd"/>
</dbReference>
<dbReference type="GO" id="GO:0001732">
    <property type="term" value="P:formation of cytoplasmic translation initiation complex"/>
    <property type="evidence" value="ECO:0007669"/>
    <property type="project" value="TreeGrafter"/>
</dbReference>
<dbReference type="FunFam" id="2.20.25.350:FF:000001">
    <property type="entry name" value="Eukaryotic translation initiation factor 5"/>
    <property type="match status" value="1"/>
</dbReference>
<dbReference type="GO" id="GO:0005092">
    <property type="term" value="F:GDP-dissociation inhibitor activity"/>
    <property type="evidence" value="ECO:0007669"/>
    <property type="project" value="TreeGrafter"/>
</dbReference>
<dbReference type="SUPFAM" id="SSF48371">
    <property type="entry name" value="ARM repeat"/>
    <property type="match status" value="1"/>
</dbReference>
<keyword evidence="3 9" id="KW-0396">Initiation factor</keyword>
<dbReference type="GO" id="GO:0005829">
    <property type="term" value="C:cytosol"/>
    <property type="evidence" value="ECO:0007669"/>
    <property type="project" value="TreeGrafter"/>
</dbReference>
<protein>
    <recommendedName>
        <fullName evidence="2">Eukaryotic translation initiation factor 5</fullName>
    </recommendedName>
</protein>
<keyword evidence="4" id="KW-0547">Nucleotide-binding</keyword>
<dbReference type="Gene3D" id="3.30.30.170">
    <property type="match status" value="1"/>
</dbReference>
<feature type="compositionally biased region" description="Basic and acidic residues" evidence="7">
    <location>
        <begin position="171"/>
        <end position="181"/>
    </location>
</feature>
<dbReference type="EMBL" id="NCKV01001185">
    <property type="protein sequence ID" value="RWS28847.1"/>
    <property type="molecule type" value="Genomic_DNA"/>
</dbReference>
<dbReference type="GO" id="GO:0071074">
    <property type="term" value="F:eukaryotic initiation factor eIF2 binding"/>
    <property type="evidence" value="ECO:0007669"/>
    <property type="project" value="TreeGrafter"/>
</dbReference>
<dbReference type="STRING" id="299467.A0A443SMU1"/>
<evidence type="ECO:0000256" key="4">
    <source>
        <dbReference type="ARBA" id="ARBA00022741"/>
    </source>
</evidence>
<dbReference type="InterPro" id="IPR016189">
    <property type="entry name" value="Transl_init_fac_IF2/IF5_N"/>
</dbReference>
<organism evidence="9 10">
    <name type="scientific">Leptotrombidium deliense</name>
    <dbReference type="NCBI Taxonomy" id="299467"/>
    <lineage>
        <taxon>Eukaryota</taxon>
        <taxon>Metazoa</taxon>
        <taxon>Ecdysozoa</taxon>
        <taxon>Arthropoda</taxon>
        <taxon>Chelicerata</taxon>
        <taxon>Arachnida</taxon>
        <taxon>Acari</taxon>
        <taxon>Acariformes</taxon>
        <taxon>Trombidiformes</taxon>
        <taxon>Prostigmata</taxon>
        <taxon>Anystina</taxon>
        <taxon>Parasitengona</taxon>
        <taxon>Trombiculoidea</taxon>
        <taxon>Trombiculidae</taxon>
        <taxon>Leptotrombidium</taxon>
    </lineage>
</organism>
<dbReference type="Pfam" id="PF02020">
    <property type="entry name" value="W2"/>
    <property type="match status" value="1"/>
</dbReference>
<evidence type="ECO:0000256" key="7">
    <source>
        <dbReference type="SAM" id="MobiDB-lite"/>
    </source>
</evidence>
<keyword evidence="5" id="KW-0648">Protein biosynthesis</keyword>
<dbReference type="GO" id="GO:0005525">
    <property type="term" value="F:GTP binding"/>
    <property type="evidence" value="ECO:0007669"/>
    <property type="project" value="UniProtKB-KW"/>
</dbReference>
<dbReference type="CDD" id="cd11561">
    <property type="entry name" value="W2_eIF5"/>
    <property type="match status" value="1"/>
</dbReference>
<keyword evidence="6" id="KW-0342">GTP-binding</keyword>
<dbReference type="SMART" id="SM00515">
    <property type="entry name" value="eIF5C"/>
    <property type="match status" value="1"/>
</dbReference>
<evidence type="ECO:0000256" key="1">
    <source>
        <dbReference type="ARBA" id="ARBA00010397"/>
    </source>
</evidence>
<keyword evidence="10" id="KW-1185">Reference proteome</keyword>
<feature type="region of interest" description="Disordered" evidence="7">
    <location>
        <begin position="143"/>
        <end position="212"/>
    </location>
</feature>
<dbReference type="PROSITE" id="PS51363">
    <property type="entry name" value="W2"/>
    <property type="match status" value="1"/>
</dbReference>
<dbReference type="VEuPathDB" id="VectorBase:LDEU003195"/>
<dbReference type="FunFam" id="3.30.30.170:FF:000002">
    <property type="entry name" value="Eukaryotic translation initiation factor 5"/>
    <property type="match status" value="1"/>
</dbReference>
<evidence type="ECO:0000259" key="8">
    <source>
        <dbReference type="PROSITE" id="PS51363"/>
    </source>
</evidence>
<dbReference type="SUPFAM" id="SSF75689">
    <property type="entry name" value="Zinc-binding domain of translation initiation factor 2 beta"/>
    <property type="match status" value="1"/>
</dbReference>
<evidence type="ECO:0000256" key="6">
    <source>
        <dbReference type="ARBA" id="ARBA00023134"/>
    </source>
</evidence>
<comment type="similarity">
    <text evidence="1">Belongs to the eIF-2-beta/eIF-5 family.</text>
</comment>
<dbReference type="Pfam" id="PF01873">
    <property type="entry name" value="eIF-5_eIF-2B"/>
    <property type="match status" value="1"/>
</dbReference>
<evidence type="ECO:0000256" key="5">
    <source>
        <dbReference type="ARBA" id="ARBA00022917"/>
    </source>
</evidence>
<proteinExistence type="inferred from homology"/>
<feature type="domain" description="W2" evidence="8">
    <location>
        <begin position="241"/>
        <end position="403"/>
    </location>
</feature>
<name>A0A443SMU1_9ACAR</name>
<comment type="caution">
    <text evidence="9">The sequence shown here is derived from an EMBL/GenBank/DDBJ whole genome shotgun (WGS) entry which is preliminary data.</text>
</comment>
<dbReference type="InterPro" id="IPR002735">
    <property type="entry name" value="Transl_init_fac_IF2/IF5_dom"/>
</dbReference>
<dbReference type="SUPFAM" id="SSF100966">
    <property type="entry name" value="Translation initiation factor 2 beta, aIF2beta, N-terminal domain"/>
    <property type="match status" value="1"/>
</dbReference>
<evidence type="ECO:0000256" key="2">
    <source>
        <dbReference type="ARBA" id="ARBA00018059"/>
    </source>
</evidence>
<dbReference type="OrthoDB" id="10250831at2759"/>
<evidence type="ECO:0000313" key="9">
    <source>
        <dbReference type="EMBL" id="RWS28847.1"/>
    </source>
</evidence>
<dbReference type="GO" id="GO:0003743">
    <property type="term" value="F:translation initiation factor activity"/>
    <property type="evidence" value="ECO:0007669"/>
    <property type="project" value="UniProtKB-KW"/>
</dbReference>
<accession>A0A443SMU1</accession>
<reference evidence="9 10" key="1">
    <citation type="journal article" date="2018" name="Gigascience">
        <title>Genomes of trombidid mites reveal novel predicted allergens and laterally-transferred genes associated with secondary metabolism.</title>
        <authorList>
            <person name="Dong X."/>
            <person name="Chaisiri K."/>
            <person name="Xia D."/>
            <person name="Armstrong S.D."/>
            <person name="Fang Y."/>
            <person name="Donnelly M.J."/>
            <person name="Kadowaki T."/>
            <person name="McGarry J.W."/>
            <person name="Darby A.C."/>
            <person name="Makepeace B.L."/>
        </authorList>
    </citation>
    <scope>NUCLEOTIDE SEQUENCE [LARGE SCALE GENOMIC DNA]</scope>
    <source>
        <strain evidence="9">UoL-UT</strain>
    </source>
</reference>